<dbReference type="HOGENOM" id="CLU_2225639_0_0_1"/>
<dbReference type="Proteomes" id="UP000008281">
    <property type="component" value="Unassembled WGS sequence"/>
</dbReference>
<dbReference type="eggNOG" id="ENOG502R0YG">
    <property type="taxonomic scope" value="Eukaryota"/>
</dbReference>
<gene>
    <name evidence="2" type="ORF">CRE_15122</name>
</gene>
<dbReference type="PANTHER" id="PTHR37429:SF1">
    <property type="entry name" value="DUF19 DOMAIN-CONTAINING PROTEIN"/>
    <property type="match status" value="1"/>
</dbReference>
<dbReference type="AlphaFoldDB" id="E3NQI8"/>
<protein>
    <recommendedName>
        <fullName evidence="1">T20D4.11-like domain-containing protein</fullName>
    </recommendedName>
</protein>
<proteinExistence type="predicted"/>
<accession>E3NQI8</accession>
<dbReference type="EMBL" id="DS269528">
    <property type="protein sequence ID" value="EFO85098.1"/>
    <property type="molecule type" value="Genomic_DNA"/>
</dbReference>
<dbReference type="InterPro" id="IPR002542">
    <property type="entry name" value="T20D4.11-like_dom"/>
</dbReference>
<sequence length="106" mass="12479">MRSICGFIYYYTKEFSECADRLYERRNDVPCLGEIFNENNRTPKEACQKWKSINPCVKEAIRNECNDKLGILQFKWEQVSKSQKANSIYCEEDHRITLGSEEAPDN</sequence>
<reference evidence="2" key="1">
    <citation type="submission" date="2007-07" db="EMBL/GenBank/DDBJ databases">
        <title>PCAP assembly of the Caenorhabditis remanei genome.</title>
        <authorList>
            <consortium name="The Caenorhabditis remanei Sequencing Consortium"/>
            <person name="Wilson R.K."/>
        </authorList>
    </citation>
    <scope>NUCLEOTIDE SEQUENCE [LARGE SCALE GENOMIC DNA]</scope>
    <source>
        <strain evidence="2">PB4641</strain>
    </source>
</reference>
<evidence type="ECO:0000313" key="3">
    <source>
        <dbReference type="Proteomes" id="UP000008281"/>
    </source>
</evidence>
<dbReference type="PANTHER" id="PTHR37429">
    <property type="entry name" value="PROTEIN CBG19148-RELATED"/>
    <property type="match status" value="1"/>
</dbReference>
<dbReference type="Pfam" id="PF01579">
    <property type="entry name" value="DUF19"/>
    <property type="match status" value="1"/>
</dbReference>
<evidence type="ECO:0000259" key="1">
    <source>
        <dbReference type="Pfam" id="PF01579"/>
    </source>
</evidence>
<organism evidence="3">
    <name type="scientific">Caenorhabditis remanei</name>
    <name type="common">Caenorhabditis vulgaris</name>
    <dbReference type="NCBI Taxonomy" id="31234"/>
    <lineage>
        <taxon>Eukaryota</taxon>
        <taxon>Metazoa</taxon>
        <taxon>Ecdysozoa</taxon>
        <taxon>Nematoda</taxon>
        <taxon>Chromadorea</taxon>
        <taxon>Rhabditida</taxon>
        <taxon>Rhabditina</taxon>
        <taxon>Rhabditomorpha</taxon>
        <taxon>Rhabditoidea</taxon>
        <taxon>Rhabditidae</taxon>
        <taxon>Peloderinae</taxon>
        <taxon>Caenorhabditis</taxon>
    </lineage>
</organism>
<evidence type="ECO:0000313" key="2">
    <source>
        <dbReference type="EMBL" id="EFO85098.1"/>
    </source>
</evidence>
<feature type="domain" description="T20D4.11-like" evidence="1">
    <location>
        <begin position="1"/>
        <end position="68"/>
    </location>
</feature>
<keyword evidence="3" id="KW-1185">Reference proteome</keyword>
<name>E3NQI8_CAERE</name>
<dbReference type="InParanoid" id="E3NQI8"/>